<protein>
    <recommendedName>
        <fullName evidence="3">Transposase</fullName>
    </recommendedName>
</protein>
<evidence type="ECO:0000313" key="1">
    <source>
        <dbReference type="EMBL" id="QTD50586.1"/>
    </source>
</evidence>
<name>A0A8A4TKV3_SULCO</name>
<evidence type="ECO:0008006" key="3">
    <source>
        <dbReference type="Google" id="ProtNLM"/>
    </source>
</evidence>
<evidence type="ECO:0000313" key="2">
    <source>
        <dbReference type="Proteomes" id="UP000663929"/>
    </source>
</evidence>
<organism evidence="1 2">
    <name type="scientific">Sulfidibacter corallicola</name>
    <dbReference type="NCBI Taxonomy" id="2818388"/>
    <lineage>
        <taxon>Bacteria</taxon>
        <taxon>Pseudomonadati</taxon>
        <taxon>Acidobacteriota</taxon>
        <taxon>Holophagae</taxon>
        <taxon>Acanthopleuribacterales</taxon>
        <taxon>Acanthopleuribacteraceae</taxon>
        <taxon>Sulfidibacter</taxon>
    </lineage>
</organism>
<keyword evidence="2" id="KW-1185">Reference proteome</keyword>
<dbReference type="EMBL" id="CP071793">
    <property type="protein sequence ID" value="QTD50586.1"/>
    <property type="molecule type" value="Genomic_DNA"/>
</dbReference>
<accession>A0A8A4TKV3</accession>
<dbReference type="AlphaFoldDB" id="A0A8A4TKV3"/>
<dbReference type="KEGG" id="scor:J3U87_33800"/>
<sequence>MDDQTRLHHQTHNAAPMNAMFTYLTKLLSDRRVEPASGLDKAATYIIKHAELLYRFLIPGVPLDSNAVE</sequence>
<reference evidence="1" key="1">
    <citation type="submission" date="2021-03" db="EMBL/GenBank/DDBJ databases">
        <title>Acanthopleuribacteraceae sp. M133.</title>
        <authorList>
            <person name="Wang G."/>
        </authorList>
    </citation>
    <scope>NUCLEOTIDE SEQUENCE</scope>
    <source>
        <strain evidence="1">M133</strain>
    </source>
</reference>
<dbReference type="Proteomes" id="UP000663929">
    <property type="component" value="Chromosome"/>
</dbReference>
<gene>
    <name evidence="1" type="ORF">J3U87_33800</name>
</gene>
<proteinExistence type="predicted"/>